<protein>
    <submittedName>
        <fullName evidence="6">EPG5-like protein</fullName>
    </submittedName>
</protein>
<dbReference type="Proteomes" id="UP001164746">
    <property type="component" value="Chromosome 14"/>
</dbReference>
<feature type="region of interest" description="Disordered" evidence="3">
    <location>
        <begin position="85"/>
        <end position="152"/>
    </location>
</feature>
<feature type="region of interest" description="Disordered" evidence="3">
    <location>
        <begin position="1238"/>
        <end position="1265"/>
    </location>
</feature>
<reference evidence="6" key="1">
    <citation type="submission" date="2022-11" db="EMBL/GenBank/DDBJ databases">
        <title>Centuries of genome instability and evolution in soft-shell clam transmissible cancer (bioRxiv).</title>
        <authorList>
            <person name="Hart S.F.M."/>
            <person name="Yonemitsu M.A."/>
            <person name="Giersch R.M."/>
            <person name="Beal B.F."/>
            <person name="Arriagada G."/>
            <person name="Davis B.W."/>
            <person name="Ostrander E.A."/>
            <person name="Goff S.P."/>
            <person name="Metzger M.J."/>
        </authorList>
    </citation>
    <scope>NUCLEOTIDE SEQUENCE</scope>
    <source>
        <strain evidence="6">MELC-2E11</strain>
        <tissue evidence="6">Siphon/mantle</tissue>
    </source>
</reference>
<evidence type="ECO:0000313" key="6">
    <source>
        <dbReference type="EMBL" id="WAR26073.1"/>
    </source>
</evidence>
<accession>A0ABY7FV08</accession>
<dbReference type="InterPro" id="IPR058750">
    <property type="entry name" value="TPR_Epg5"/>
</dbReference>
<keyword evidence="7" id="KW-1185">Reference proteome</keyword>
<feature type="region of interest" description="Disordered" evidence="3">
    <location>
        <begin position="1"/>
        <end position="67"/>
    </location>
</feature>
<feature type="compositionally biased region" description="Basic and acidic residues" evidence="3">
    <location>
        <begin position="14"/>
        <end position="25"/>
    </location>
</feature>
<evidence type="ECO:0000256" key="2">
    <source>
        <dbReference type="ARBA" id="ARBA00023006"/>
    </source>
</evidence>
<sequence length="2227" mass="251382">MCGSSPSFPAASKADQRLPADKDPTKVFQLRSCDDNKENGRSLARKTQKENLLKDVTESPDIKTKPKETVKPAVTVVTEANKADVAEGSAKISDNASSKVLTAETNDNDTAFTAENTQEEENENDKESEEKTECEETNDIGKEVENQNDVTATSPLVECSGETCVDVLMKNKNEDAVGENIEPEEVEREQPNPEPDINTERISGVHEEQPACKLYPDISEQLEQFMKEEQQIHILDVPITETNVDELKDDAQLESPSETQPVETYNPRIIDASAPPPSGTCGDGYKCQGSHLYESAKLDINALSCMTMALKNIQETIQNELSLHSYSAQLSRLQVESYIHDLFANSPDLMDIPKNLPVSGCDHQSRNVRHQVEKLLDCISVLFVFHRQPIEDEEMVKNLQIWTERLVAPLLRVGFFEDHLFILNHIMRCPSGIGTWASMYIQAPPIPSNTDPQEGPLMFGNTQLDHMIAALSTVLIPTSYRNEFMCQMQKLVQTGRDNKNISWVLVDEDGDEDDDPQNSWLYLHENDVVAILRQLSLAAIYRHVFFIDPAQQPNSFTLGSWQYIADMPFNSISKGTMWRILWLLHQDGSHDQSHDTTFIPPAGECISFVKDIDCRSQLSDILQRVPPTEGVYLLNAMTNMTQCCTSADVSFIESVTLAVFEVSFVCTETRDFCSKMGRELLGAVVTCHPFMLSVLTQHVNEYLDKLGQMGIYLYKGLPMETWLPTDQDLTVVRQWLLSTALGSPANQMAQQILASINWGTTQRGNRLMVPWPLHRQVAVLVVEAYQTFIHGKHLGSMIMEGVKQMSAAVQQYQTAEQEFHSWCWTLLLKLSLHQTSLPENDRHQSSQPGAIPDFSDDSLMPLVKGVREKNPTACFVVLLMTKVGHGLTEFISEGLAMLDMLMEQGLPTPTISAIYFTMFLFVDQQKYILDNVKFQEVLLSILRADESYFKVVKGLLSYDFPGPITKLLTSMILSHIKAGGDVGGEGMVQVLEMWTQLFFNLPNWHSDRNSCYVMDNLIKVAFTSKPALEKVQQIFTEQYKNYCNREKSQGMVTSFVNWVTSGVTLPTYLDKSSCGEFSWLTYMILWVEGSFELETKLWPTIQEELLANPKAGTEQCLKKSINKLKLEQAPVWARLNIIRLAQQALDMPKEHPVAVLTWQRFFGLFLGRLNMTQAPSPQKATVGERFFSSLGYTSYVKKMKKRLGETADHYMKLAAEVKPWMELVDLKGVSSDVNTMTTEWKSNSVTPQTPKKKGRKGNEPRHSGANDILSRLSRLEEPLPPPSIHPMKSPVPEMSRSVLENKGSLLHLLNADLSTLVDYAGNHATHMAELKRLDDIYVDKITELFKNVRQQVTISLKCTSMINPLHKCSKPGAAVAWIEEKWNDRNQQRQADENRGDYKQRIIACKVHFSNKSIVAAIHTENAITMLVKIYRASTDDTQRDMLSSIGCSLFFRLGEVITDSVLDYPPTKQFFSSCIDILGKEFVQSQSSQSEPVLKLSLDRPEIGGMFAPHFKPNLSPRAFVPMYGTLVQQIRSEREGSVRERGNSGGVNLQVVAMLLTKFDVLAWLEQCGPSRQEVKKLIENLSLAFMACGPSPQDGYDTLFHLYLNHERKILHFRFPLYLNEVLAALLQGLDKVWKSVVESYAPWLQTVTVQKVASLPWLTNDREVASHMVQSLAHFVGYAHYKTQDIQQMFYNDFLSLLWLYFAIELCKADSASEVVSLMNLEFSKLPWKQLMPNIHVLDTMARLRETGCSMGFNLVCDILALINWPQVTSFYENHANMEVRTRFQGAYFLLLIQAFTENKHIESPEVESILNTATSSKWEFLSADDFKKACGWLLQSCDPKCLLQSRTSPDGIGFRQLESAAGFNTEVSTCLTDVWIVKRLSYLHAVTSLVCQLTYLPDIDPDTVSKIVINLITEVETVESAVPDTRLQYEESVDMMKEVLSLLNNSNPDNRGAEVIMVAILDWLQGSPQTILLSPCIHAATRHLASLSNMVKIVEQCIELAFVTVQMPELNLTEFFQACLQESAYLLMFCHVRQQIPLCQSLAEEQGLIEMMLDWTERAKPSIESESKLLLWWYKAVDMIFRQIDCGQQKTMSKVKVFGEDRASEGLLGAIGLGRKSQLSEKFRVCCRALVAFCCNQILGDNTLRLSSQDPVSNLSAAKQDTASLLSIKSNKKYQQIREQVERSCDFVTDQSKCLRDALGLLCMLKGMFYAEKDYLSVILVT</sequence>
<evidence type="ECO:0000256" key="1">
    <source>
        <dbReference type="ARBA" id="ARBA00010948"/>
    </source>
</evidence>
<dbReference type="Pfam" id="PF26573">
    <property type="entry name" value="TPR_Epg5_2"/>
    <property type="match status" value="1"/>
</dbReference>
<dbReference type="PANTHER" id="PTHR31139:SF4">
    <property type="entry name" value="ECTOPIC P GRANULES PROTEIN 5 HOMOLOG"/>
    <property type="match status" value="1"/>
</dbReference>
<evidence type="ECO:0000313" key="7">
    <source>
        <dbReference type="Proteomes" id="UP001164746"/>
    </source>
</evidence>
<proteinExistence type="inferred from homology"/>
<dbReference type="InterPro" id="IPR059030">
    <property type="entry name" value="TPR_Epg5_mid"/>
</dbReference>
<feature type="domain" description="Epg5-like TPR" evidence="5">
    <location>
        <begin position="1092"/>
        <end position="1212"/>
    </location>
</feature>
<dbReference type="PANTHER" id="PTHR31139">
    <property type="entry name" value="ECTOPIC P GRANULES PROTEIN 5 HOMOLOG"/>
    <property type="match status" value="1"/>
</dbReference>
<organism evidence="6 7">
    <name type="scientific">Mya arenaria</name>
    <name type="common">Soft-shell clam</name>
    <dbReference type="NCBI Taxonomy" id="6604"/>
    <lineage>
        <taxon>Eukaryota</taxon>
        <taxon>Metazoa</taxon>
        <taxon>Spiralia</taxon>
        <taxon>Lophotrochozoa</taxon>
        <taxon>Mollusca</taxon>
        <taxon>Bivalvia</taxon>
        <taxon>Autobranchia</taxon>
        <taxon>Heteroconchia</taxon>
        <taxon>Euheterodonta</taxon>
        <taxon>Imparidentia</taxon>
        <taxon>Neoheterodontei</taxon>
        <taxon>Myida</taxon>
        <taxon>Myoidea</taxon>
        <taxon>Myidae</taxon>
        <taxon>Mya</taxon>
    </lineage>
</organism>
<dbReference type="Pfam" id="PF26103">
    <property type="entry name" value="TPR_Epg5"/>
    <property type="match status" value="1"/>
</dbReference>
<dbReference type="InterPro" id="IPR051436">
    <property type="entry name" value="Autophagy-related_EPG5"/>
</dbReference>
<evidence type="ECO:0000259" key="4">
    <source>
        <dbReference type="Pfam" id="PF26103"/>
    </source>
</evidence>
<feature type="compositionally biased region" description="Polar residues" evidence="3">
    <location>
        <begin position="1238"/>
        <end position="1249"/>
    </location>
</feature>
<feature type="compositionally biased region" description="Polar residues" evidence="3">
    <location>
        <begin position="92"/>
        <end position="111"/>
    </location>
</feature>
<keyword evidence="2" id="KW-0072">Autophagy</keyword>
<feature type="compositionally biased region" description="Basic and acidic residues" evidence="3">
    <location>
        <begin position="47"/>
        <end position="67"/>
    </location>
</feature>
<evidence type="ECO:0000256" key="3">
    <source>
        <dbReference type="SAM" id="MobiDB-lite"/>
    </source>
</evidence>
<feature type="domain" description="Epg5-like central TPR repeats" evidence="4">
    <location>
        <begin position="1487"/>
        <end position="1634"/>
    </location>
</feature>
<dbReference type="EMBL" id="CP111025">
    <property type="protein sequence ID" value="WAR26073.1"/>
    <property type="molecule type" value="Genomic_DNA"/>
</dbReference>
<name>A0ABY7FV08_MYAAR</name>
<feature type="compositionally biased region" description="Acidic residues" evidence="3">
    <location>
        <begin position="117"/>
        <end position="138"/>
    </location>
</feature>
<gene>
    <name evidence="6" type="ORF">MAR_011777</name>
</gene>
<evidence type="ECO:0000259" key="5">
    <source>
        <dbReference type="Pfam" id="PF26573"/>
    </source>
</evidence>
<comment type="similarity">
    <text evidence="1">Belongs to the EPG5 family.</text>
</comment>